<proteinExistence type="predicted"/>
<protein>
    <submittedName>
        <fullName evidence="1">Uncharacterized protein</fullName>
    </submittedName>
</protein>
<dbReference type="Proteomes" id="UP001190700">
    <property type="component" value="Unassembled WGS sequence"/>
</dbReference>
<sequence length="205" mass="23305">MAFRSGYCDSYEYGQELSGDEHAEDLELTQSERETWETHLAKDGDVDFSIAEIKRAVWGFRALRKEDDATNPCILLVVSRVNSLCMLSKLMQVESIWKACRPSFLKTATLCKNMNHLRFLEALMNSDMNDTGMCLVDAATKRRDGLVVSILKRRSEVGTSSSRAVRRAYHAAFDWWCNEIQRPGDRAGVMCKSIEHEVGESVRVE</sequence>
<reference evidence="1 2" key="1">
    <citation type="journal article" date="2015" name="Genome Biol. Evol.">
        <title>Comparative Genomics of a Bacterivorous Green Alga Reveals Evolutionary Causalities and Consequences of Phago-Mixotrophic Mode of Nutrition.</title>
        <authorList>
            <person name="Burns J.A."/>
            <person name="Paasch A."/>
            <person name="Narechania A."/>
            <person name="Kim E."/>
        </authorList>
    </citation>
    <scope>NUCLEOTIDE SEQUENCE [LARGE SCALE GENOMIC DNA]</scope>
    <source>
        <strain evidence="1 2">PLY_AMNH</strain>
    </source>
</reference>
<evidence type="ECO:0000313" key="1">
    <source>
        <dbReference type="EMBL" id="KAK3255087.1"/>
    </source>
</evidence>
<keyword evidence="2" id="KW-1185">Reference proteome</keyword>
<comment type="caution">
    <text evidence="1">The sequence shown here is derived from an EMBL/GenBank/DDBJ whole genome shotgun (WGS) entry which is preliminary data.</text>
</comment>
<gene>
    <name evidence="1" type="ORF">CYMTET_35714</name>
</gene>
<organism evidence="1 2">
    <name type="scientific">Cymbomonas tetramitiformis</name>
    <dbReference type="NCBI Taxonomy" id="36881"/>
    <lineage>
        <taxon>Eukaryota</taxon>
        <taxon>Viridiplantae</taxon>
        <taxon>Chlorophyta</taxon>
        <taxon>Pyramimonadophyceae</taxon>
        <taxon>Pyramimonadales</taxon>
        <taxon>Pyramimonadaceae</taxon>
        <taxon>Cymbomonas</taxon>
    </lineage>
</organism>
<evidence type="ECO:0000313" key="2">
    <source>
        <dbReference type="Proteomes" id="UP001190700"/>
    </source>
</evidence>
<dbReference type="EMBL" id="LGRX02022861">
    <property type="protein sequence ID" value="KAK3255087.1"/>
    <property type="molecule type" value="Genomic_DNA"/>
</dbReference>
<accession>A0AAE0F8N1</accession>
<dbReference type="AlphaFoldDB" id="A0AAE0F8N1"/>
<name>A0AAE0F8N1_9CHLO</name>